<sequence>MSSKSPICPMPEPQHFSDYGFEPQIDYFQVSLNLFSLNSSEK</sequence>
<evidence type="ECO:0000313" key="2">
    <source>
        <dbReference type="Proteomes" id="UP000607653"/>
    </source>
</evidence>
<organism evidence="1 2">
    <name type="scientific">Nelumbo nucifera</name>
    <name type="common">Sacred lotus</name>
    <dbReference type="NCBI Taxonomy" id="4432"/>
    <lineage>
        <taxon>Eukaryota</taxon>
        <taxon>Viridiplantae</taxon>
        <taxon>Streptophyta</taxon>
        <taxon>Embryophyta</taxon>
        <taxon>Tracheophyta</taxon>
        <taxon>Spermatophyta</taxon>
        <taxon>Magnoliopsida</taxon>
        <taxon>Proteales</taxon>
        <taxon>Nelumbonaceae</taxon>
        <taxon>Nelumbo</taxon>
    </lineage>
</organism>
<accession>A0A822YL73</accession>
<protein>
    <submittedName>
        <fullName evidence="1">Uncharacterized protein</fullName>
    </submittedName>
</protein>
<reference evidence="1 2" key="1">
    <citation type="journal article" date="2020" name="Mol. Biol. Evol.">
        <title>Distinct Expression and Methylation Patterns for Genes with Different Fates following a Single Whole-Genome Duplication in Flowering Plants.</title>
        <authorList>
            <person name="Shi T."/>
            <person name="Rahmani R.S."/>
            <person name="Gugger P.F."/>
            <person name="Wang M."/>
            <person name="Li H."/>
            <person name="Zhang Y."/>
            <person name="Li Z."/>
            <person name="Wang Q."/>
            <person name="Van de Peer Y."/>
            <person name="Marchal K."/>
            <person name="Chen J."/>
        </authorList>
    </citation>
    <scope>NUCLEOTIDE SEQUENCE [LARGE SCALE GENOMIC DNA]</scope>
    <source>
        <tissue evidence="1">Leaf</tissue>
    </source>
</reference>
<keyword evidence="2" id="KW-1185">Reference proteome</keyword>
<evidence type="ECO:0000313" key="1">
    <source>
        <dbReference type="EMBL" id="DAD33257.1"/>
    </source>
</evidence>
<proteinExistence type="predicted"/>
<dbReference type="AlphaFoldDB" id="A0A822YL73"/>
<name>A0A822YL73_NELNU</name>
<comment type="caution">
    <text evidence="1">The sequence shown here is derived from an EMBL/GenBank/DDBJ whole genome shotgun (WGS) entry which is preliminary data.</text>
</comment>
<dbReference type="Proteomes" id="UP000607653">
    <property type="component" value="Unassembled WGS sequence"/>
</dbReference>
<gene>
    <name evidence="1" type="ORF">HUJ06_012108</name>
</gene>
<dbReference type="EMBL" id="DUZY01000003">
    <property type="protein sequence ID" value="DAD33257.1"/>
    <property type="molecule type" value="Genomic_DNA"/>
</dbReference>